<accession>A0ABR2JQH7</accession>
<proteinExistence type="predicted"/>
<organism evidence="1 2">
    <name type="scientific">Tritrichomonas musculus</name>
    <dbReference type="NCBI Taxonomy" id="1915356"/>
    <lineage>
        <taxon>Eukaryota</taxon>
        <taxon>Metamonada</taxon>
        <taxon>Parabasalia</taxon>
        <taxon>Tritrichomonadida</taxon>
        <taxon>Tritrichomonadidae</taxon>
        <taxon>Tritrichomonas</taxon>
    </lineage>
</organism>
<evidence type="ECO:0000313" key="1">
    <source>
        <dbReference type="EMBL" id="KAK8881144.1"/>
    </source>
</evidence>
<comment type="caution">
    <text evidence="1">The sequence shown here is derived from an EMBL/GenBank/DDBJ whole genome shotgun (WGS) entry which is preliminary data.</text>
</comment>
<keyword evidence="2" id="KW-1185">Reference proteome</keyword>
<sequence>MALERLRQKYPEDSKVVETNQANRPIVEYYLNKIHKLDDIFVFLESVLYKSEYSRCQRKEMVQLSIAMNHVRSGSPTTRTQTRSL</sequence>
<protein>
    <submittedName>
        <fullName evidence="1">Uncharacterized protein</fullName>
    </submittedName>
</protein>
<reference evidence="1 2" key="1">
    <citation type="submission" date="2024-04" db="EMBL/GenBank/DDBJ databases">
        <title>Tritrichomonas musculus Genome.</title>
        <authorList>
            <person name="Alves-Ferreira E."/>
            <person name="Grigg M."/>
            <person name="Lorenzi H."/>
            <person name="Galac M."/>
        </authorList>
    </citation>
    <scope>NUCLEOTIDE SEQUENCE [LARGE SCALE GENOMIC DNA]</scope>
    <source>
        <strain evidence="1 2">EAF2021</strain>
    </source>
</reference>
<gene>
    <name evidence="1" type="ORF">M9Y10_003874</name>
</gene>
<dbReference type="EMBL" id="JAPFFF010000010">
    <property type="protein sequence ID" value="KAK8881144.1"/>
    <property type="molecule type" value="Genomic_DNA"/>
</dbReference>
<name>A0ABR2JQH7_9EUKA</name>
<evidence type="ECO:0000313" key="2">
    <source>
        <dbReference type="Proteomes" id="UP001470230"/>
    </source>
</evidence>
<dbReference type="Proteomes" id="UP001470230">
    <property type="component" value="Unassembled WGS sequence"/>
</dbReference>